<evidence type="ECO:0000313" key="8">
    <source>
        <dbReference type="Proteomes" id="UP000831151"/>
    </source>
</evidence>
<dbReference type="KEGG" id="fms:M1R53_02020"/>
<evidence type="ECO:0000256" key="6">
    <source>
        <dbReference type="SAM" id="Phobius"/>
    </source>
</evidence>
<dbReference type="GO" id="GO:0005886">
    <property type="term" value="C:plasma membrane"/>
    <property type="evidence" value="ECO:0007669"/>
    <property type="project" value="UniProtKB-ARBA"/>
</dbReference>
<keyword evidence="8" id="KW-1185">Reference proteome</keyword>
<dbReference type="CDD" id="cd16914">
    <property type="entry name" value="EcfT"/>
    <property type="match status" value="1"/>
</dbReference>
<evidence type="ECO:0000256" key="4">
    <source>
        <dbReference type="ARBA" id="ARBA00022989"/>
    </source>
</evidence>
<keyword evidence="2" id="KW-1003">Cell membrane</keyword>
<keyword evidence="5 6" id="KW-0472">Membrane</keyword>
<dbReference type="PANTHER" id="PTHR34857:SF2">
    <property type="entry name" value="SLL0384 PROTEIN"/>
    <property type="match status" value="1"/>
</dbReference>
<dbReference type="Proteomes" id="UP000831151">
    <property type="component" value="Chromosome"/>
</dbReference>
<dbReference type="Pfam" id="PF02361">
    <property type="entry name" value="CbiQ"/>
    <property type="match status" value="1"/>
</dbReference>
<evidence type="ECO:0000256" key="3">
    <source>
        <dbReference type="ARBA" id="ARBA00022692"/>
    </source>
</evidence>
<proteinExistence type="predicted"/>
<feature type="transmembrane region" description="Helical" evidence="6">
    <location>
        <begin position="76"/>
        <end position="94"/>
    </location>
</feature>
<keyword evidence="4 6" id="KW-1133">Transmembrane helix</keyword>
<dbReference type="PANTHER" id="PTHR34857">
    <property type="entry name" value="SLL0384 PROTEIN"/>
    <property type="match status" value="1"/>
</dbReference>
<name>A0A9E7IXG5_9FIRM</name>
<dbReference type="InterPro" id="IPR051611">
    <property type="entry name" value="ECF_transporter_component"/>
</dbReference>
<dbReference type="EMBL" id="CP096649">
    <property type="protein sequence ID" value="UQK59456.1"/>
    <property type="molecule type" value="Genomic_DNA"/>
</dbReference>
<evidence type="ECO:0000313" key="7">
    <source>
        <dbReference type="EMBL" id="UQK59456.1"/>
    </source>
</evidence>
<evidence type="ECO:0000256" key="2">
    <source>
        <dbReference type="ARBA" id="ARBA00022475"/>
    </source>
</evidence>
<reference evidence="7" key="1">
    <citation type="submission" date="2022-04" db="EMBL/GenBank/DDBJ databases">
        <title>Complete genome sequences of Ezakiella coagulans and Fenollaria massiliensis.</title>
        <authorList>
            <person name="France M.T."/>
            <person name="Clifford J."/>
            <person name="Narina S."/>
            <person name="Rutt L."/>
            <person name="Ravel J."/>
        </authorList>
    </citation>
    <scope>NUCLEOTIDE SEQUENCE</scope>
    <source>
        <strain evidence="7">C0061C2</strain>
    </source>
</reference>
<evidence type="ECO:0000256" key="5">
    <source>
        <dbReference type="ARBA" id="ARBA00023136"/>
    </source>
</evidence>
<evidence type="ECO:0000256" key="1">
    <source>
        <dbReference type="ARBA" id="ARBA00004141"/>
    </source>
</evidence>
<dbReference type="RefSeq" id="WP_249242887.1">
    <property type="nucleotide sequence ID" value="NZ_CP096649.1"/>
</dbReference>
<keyword evidence="3 6" id="KW-0812">Transmembrane</keyword>
<comment type="subcellular location">
    <subcellularLocation>
        <location evidence="1">Membrane</location>
        <topology evidence="1">Multi-pass membrane protein</topology>
    </subcellularLocation>
</comment>
<accession>A0A9E7IXG5</accession>
<gene>
    <name evidence="7" type="ORF">M1R53_02020</name>
</gene>
<dbReference type="InterPro" id="IPR003339">
    <property type="entry name" value="ABC/ECF_trnsptr_transmembrane"/>
</dbReference>
<protein>
    <submittedName>
        <fullName evidence="7">Energy-coupling factor transporter transmembrane protein EcfT</fullName>
    </submittedName>
</protein>
<sequence>MFNNVSIGQYFPTDSFVHRLDPRVKLIFVFVFMIAIFFVDSYSILALVGITIILLILMSKVPLKIILRGLKPMRAIIIMTLIFNIFFTPGTQIFPNIKWPQMSYEGLNTGLFMSFRLLLLILGSSLLTLTTSPIRLTDGLESLMSPLKLIKVPTHELAMMMTIALRFIPTLAEEANKIKMAQESRGASFDGKNIIETAKKMLPLMIPLFLNALKRADELAIAMDARCYSGGEHRGKLNPLIYTTVDRLAILVIIIYFGFIISTKYLFNLI</sequence>
<feature type="transmembrane region" description="Helical" evidence="6">
    <location>
        <begin position="26"/>
        <end position="56"/>
    </location>
</feature>
<feature type="transmembrane region" description="Helical" evidence="6">
    <location>
        <begin position="248"/>
        <end position="267"/>
    </location>
</feature>
<feature type="transmembrane region" description="Helical" evidence="6">
    <location>
        <begin position="114"/>
        <end position="134"/>
    </location>
</feature>
<organism evidence="7 8">
    <name type="scientific">Fenollaria massiliensis</name>
    <dbReference type="NCBI Taxonomy" id="938288"/>
    <lineage>
        <taxon>Bacteria</taxon>
        <taxon>Bacillati</taxon>
        <taxon>Bacillota</taxon>
        <taxon>Clostridia</taxon>
        <taxon>Eubacteriales</taxon>
        <taxon>Fenollaria</taxon>
    </lineage>
</organism>
<dbReference type="AlphaFoldDB" id="A0A9E7IXG5"/>